<feature type="transmembrane region" description="Helical" evidence="2">
    <location>
        <begin position="230"/>
        <end position="255"/>
    </location>
</feature>
<evidence type="ECO:0000313" key="5">
    <source>
        <dbReference type="Proteomes" id="UP000054007"/>
    </source>
</evidence>
<evidence type="ECO:0000256" key="2">
    <source>
        <dbReference type="SAM" id="Phobius"/>
    </source>
</evidence>
<gene>
    <name evidence="4" type="ORF">CYLTODRAFT_423687</name>
</gene>
<keyword evidence="2" id="KW-0812">Transmembrane</keyword>
<dbReference type="AlphaFoldDB" id="A0A0D7B6M1"/>
<feature type="compositionally biased region" description="Polar residues" evidence="1">
    <location>
        <begin position="1"/>
        <end position="10"/>
    </location>
</feature>
<dbReference type="InterPro" id="IPR053001">
    <property type="entry name" value="MNNG_permease-like"/>
</dbReference>
<keyword evidence="2" id="KW-0472">Membrane</keyword>
<keyword evidence="2" id="KW-1133">Transmembrane helix</keyword>
<sequence>MSRNSSNHTLPLQEEKKDADTTTSPVLFDSQFLDPSVGKERAIFMKVLFGGCMGMILVIFCIFSIYWGALWKVPDHQLPGWVIDFDGGAIGSAVSQGLLGSAAQSKIAWQTVTGLDASEVPVLIREQKAWVAVVINAGASDNLQNADSNYDPTSAVSLYGVEARSENAFRSIIRPVSEATLQSIYDNFARQRVANMSSSTLGSLASSSPQSLTKPVAHTLFNLAPFDVPVASAITFVGLIYLLILSFFIVMVGLSAREVSGLERRLTTRSLITVRLITVFAAYFIISLMYSLLSLAFQVDFSRKFGHSGFLVFWMVNYVGMLSVGLALEAMITLLTVRFVPFFMILWIISNVSVCFMPIEVLPHIYRYGYAMPFYNVSGAVRTILFGTKNELGMHFGILIAWACVSLITLPLFQWYRRRILHKADED</sequence>
<evidence type="ECO:0000259" key="3">
    <source>
        <dbReference type="Pfam" id="PF12051"/>
    </source>
</evidence>
<feature type="transmembrane region" description="Helical" evidence="2">
    <location>
        <begin position="276"/>
        <end position="299"/>
    </location>
</feature>
<keyword evidence="5" id="KW-1185">Reference proteome</keyword>
<dbReference type="PANTHER" id="PTHR34814">
    <property type="entry name" value="NITROSOGUANIDINE RESISTANCE PROTEIN SNG1"/>
    <property type="match status" value="1"/>
</dbReference>
<dbReference type="InterPro" id="IPR022703">
    <property type="entry name" value="DUF3533"/>
</dbReference>
<reference evidence="4 5" key="1">
    <citation type="journal article" date="2015" name="Fungal Genet. Biol.">
        <title>Evolution of novel wood decay mechanisms in Agaricales revealed by the genome sequences of Fistulina hepatica and Cylindrobasidium torrendii.</title>
        <authorList>
            <person name="Floudas D."/>
            <person name="Held B.W."/>
            <person name="Riley R."/>
            <person name="Nagy L.G."/>
            <person name="Koehler G."/>
            <person name="Ransdell A.S."/>
            <person name="Younus H."/>
            <person name="Chow J."/>
            <person name="Chiniquy J."/>
            <person name="Lipzen A."/>
            <person name="Tritt A."/>
            <person name="Sun H."/>
            <person name="Haridas S."/>
            <person name="LaButti K."/>
            <person name="Ohm R.A."/>
            <person name="Kues U."/>
            <person name="Blanchette R.A."/>
            <person name="Grigoriev I.V."/>
            <person name="Minto R.E."/>
            <person name="Hibbett D.S."/>
        </authorList>
    </citation>
    <scope>NUCLEOTIDE SEQUENCE [LARGE SCALE GENOMIC DNA]</scope>
    <source>
        <strain evidence="4 5">FP15055 ss-10</strain>
    </source>
</reference>
<dbReference type="Pfam" id="PF12051">
    <property type="entry name" value="DUF3533"/>
    <property type="match status" value="1"/>
</dbReference>
<feature type="domain" description="DUF3533" evidence="3">
    <location>
        <begin position="55"/>
        <end position="407"/>
    </location>
</feature>
<feature type="transmembrane region" description="Helical" evidence="2">
    <location>
        <begin position="47"/>
        <end position="69"/>
    </location>
</feature>
<proteinExistence type="predicted"/>
<name>A0A0D7B6M1_9AGAR</name>
<feature type="region of interest" description="Disordered" evidence="1">
    <location>
        <begin position="1"/>
        <end position="21"/>
    </location>
</feature>
<dbReference type="PANTHER" id="PTHR34814:SF1">
    <property type="entry name" value="NITROSOGUANIDINE RESISTANCE PROTEIN SNG1"/>
    <property type="match status" value="1"/>
</dbReference>
<dbReference type="GO" id="GO:0016020">
    <property type="term" value="C:membrane"/>
    <property type="evidence" value="ECO:0007669"/>
    <property type="project" value="TreeGrafter"/>
</dbReference>
<dbReference type="OrthoDB" id="2140105at2759"/>
<accession>A0A0D7B6M1</accession>
<dbReference type="EMBL" id="KN880563">
    <property type="protein sequence ID" value="KIY66183.1"/>
    <property type="molecule type" value="Genomic_DNA"/>
</dbReference>
<dbReference type="STRING" id="1314674.A0A0D7B6M1"/>
<feature type="transmembrane region" description="Helical" evidence="2">
    <location>
        <begin position="311"/>
        <end position="332"/>
    </location>
</feature>
<protein>
    <recommendedName>
        <fullName evidence="3">DUF3533 domain-containing protein</fullName>
    </recommendedName>
</protein>
<organism evidence="4 5">
    <name type="scientific">Cylindrobasidium torrendii FP15055 ss-10</name>
    <dbReference type="NCBI Taxonomy" id="1314674"/>
    <lineage>
        <taxon>Eukaryota</taxon>
        <taxon>Fungi</taxon>
        <taxon>Dikarya</taxon>
        <taxon>Basidiomycota</taxon>
        <taxon>Agaricomycotina</taxon>
        <taxon>Agaricomycetes</taxon>
        <taxon>Agaricomycetidae</taxon>
        <taxon>Agaricales</taxon>
        <taxon>Marasmiineae</taxon>
        <taxon>Physalacriaceae</taxon>
        <taxon>Cylindrobasidium</taxon>
    </lineage>
</organism>
<evidence type="ECO:0000313" key="4">
    <source>
        <dbReference type="EMBL" id="KIY66183.1"/>
    </source>
</evidence>
<feature type="transmembrane region" description="Helical" evidence="2">
    <location>
        <begin position="392"/>
        <end position="413"/>
    </location>
</feature>
<feature type="transmembrane region" description="Helical" evidence="2">
    <location>
        <begin position="339"/>
        <end position="359"/>
    </location>
</feature>
<dbReference type="Proteomes" id="UP000054007">
    <property type="component" value="Unassembled WGS sequence"/>
</dbReference>
<evidence type="ECO:0000256" key="1">
    <source>
        <dbReference type="SAM" id="MobiDB-lite"/>
    </source>
</evidence>